<reference evidence="3 4" key="1">
    <citation type="submission" date="2019-01" db="EMBL/GenBank/DDBJ databases">
        <title>Novel species of Cellulomonas.</title>
        <authorList>
            <person name="Liu Q."/>
            <person name="Xin Y.-H."/>
        </authorList>
    </citation>
    <scope>NUCLEOTIDE SEQUENCE [LARGE SCALE GENOMIC DNA]</scope>
    <source>
        <strain evidence="3 4">HLT2-17</strain>
    </source>
</reference>
<dbReference type="Proteomes" id="UP000293764">
    <property type="component" value="Unassembled WGS sequence"/>
</dbReference>
<evidence type="ECO:0000256" key="1">
    <source>
        <dbReference type="SAM" id="MobiDB-lite"/>
    </source>
</evidence>
<accession>A0A4Q5N4R9</accession>
<comment type="caution">
    <text evidence="3">The sequence shown here is derived from an EMBL/GenBank/DDBJ whole genome shotgun (WGS) entry which is preliminary data.</text>
</comment>
<name>A0A4Q5N4R9_9MICO</name>
<feature type="chain" id="PRO_5020562676" description="Peptidoglycan-binding protein" evidence="2">
    <location>
        <begin position="25"/>
        <end position="189"/>
    </location>
</feature>
<dbReference type="RefSeq" id="WP_130102004.1">
    <property type="nucleotide sequence ID" value="NZ_SDWW01000013.1"/>
</dbReference>
<dbReference type="AlphaFoldDB" id="A0A4Q5N4R9"/>
<keyword evidence="2" id="KW-0732">Signal</keyword>
<evidence type="ECO:0000256" key="2">
    <source>
        <dbReference type="SAM" id="SignalP"/>
    </source>
</evidence>
<sequence>MSTTALAAVLAKFASLNVAGNAVAGLAVAAGAVGGVSGASAVADQVTDAPESTQVAVVEHTEATAEVDTEAATDASVDSTDAATDAGAEVAATTGTDDAEVGAGVAGAGAADLPDAAAFGQEVAADAQVDGVVGAEISAQARARAELRRTLDALPEVPASSTTGAEAAAGAGEHVTVGGAVSGNATVGK</sequence>
<feature type="compositionally biased region" description="Low complexity" evidence="1">
    <location>
        <begin position="72"/>
        <end position="86"/>
    </location>
</feature>
<feature type="region of interest" description="Disordered" evidence="1">
    <location>
        <begin position="65"/>
        <end position="86"/>
    </location>
</feature>
<organism evidence="3 4">
    <name type="scientific">Pengzhenrongella frigida</name>
    <dbReference type="NCBI Taxonomy" id="1259133"/>
    <lineage>
        <taxon>Bacteria</taxon>
        <taxon>Bacillati</taxon>
        <taxon>Actinomycetota</taxon>
        <taxon>Actinomycetes</taxon>
        <taxon>Micrococcales</taxon>
        <taxon>Pengzhenrongella</taxon>
    </lineage>
</organism>
<evidence type="ECO:0000313" key="3">
    <source>
        <dbReference type="EMBL" id="RYV51687.1"/>
    </source>
</evidence>
<proteinExistence type="predicted"/>
<gene>
    <name evidence="3" type="ORF">EUA98_07235</name>
</gene>
<evidence type="ECO:0008006" key="5">
    <source>
        <dbReference type="Google" id="ProtNLM"/>
    </source>
</evidence>
<dbReference type="EMBL" id="SDWW01000013">
    <property type="protein sequence ID" value="RYV51687.1"/>
    <property type="molecule type" value="Genomic_DNA"/>
</dbReference>
<evidence type="ECO:0000313" key="4">
    <source>
        <dbReference type="Proteomes" id="UP000293764"/>
    </source>
</evidence>
<feature type="signal peptide" evidence="2">
    <location>
        <begin position="1"/>
        <end position="24"/>
    </location>
</feature>
<protein>
    <recommendedName>
        <fullName evidence="5">Peptidoglycan-binding protein</fullName>
    </recommendedName>
</protein>
<keyword evidence="4" id="KW-1185">Reference proteome</keyword>